<organism evidence="7 8">
    <name type="scientific">Streptomyces cupreus</name>
    <dbReference type="NCBI Taxonomy" id="2759956"/>
    <lineage>
        <taxon>Bacteria</taxon>
        <taxon>Bacillati</taxon>
        <taxon>Actinomycetota</taxon>
        <taxon>Actinomycetes</taxon>
        <taxon>Kitasatosporales</taxon>
        <taxon>Streptomycetaceae</taxon>
        <taxon>Streptomyces</taxon>
    </lineage>
</organism>
<dbReference type="Pfam" id="PF16859">
    <property type="entry name" value="TetR_C_11"/>
    <property type="match status" value="1"/>
</dbReference>
<dbReference type="InterPro" id="IPR001647">
    <property type="entry name" value="HTH_TetR"/>
</dbReference>
<dbReference type="SUPFAM" id="SSF48498">
    <property type="entry name" value="Tetracyclin repressor-like, C-terminal domain"/>
    <property type="match status" value="1"/>
</dbReference>
<dbReference type="InterPro" id="IPR009057">
    <property type="entry name" value="Homeodomain-like_sf"/>
</dbReference>
<evidence type="ECO:0000259" key="6">
    <source>
        <dbReference type="PROSITE" id="PS50977"/>
    </source>
</evidence>
<feature type="domain" description="HTH tetR-type" evidence="6">
    <location>
        <begin position="25"/>
        <end position="86"/>
    </location>
</feature>
<protein>
    <submittedName>
        <fullName evidence="7">TetR/AcrR family transcriptional regulator</fullName>
    </submittedName>
</protein>
<dbReference type="Gene3D" id="1.10.357.10">
    <property type="entry name" value="Tetracycline Repressor, domain 2"/>
    <property type="match status" value="1"/>
</dbReference>
<reference evidence="7 8" key="1">
    <citation type="submission" date="2020-08" db="EMBL/GenBank/DDBJ databases">
        <title>Streptomyces sp. PSKA01 genome sequencing and assembly.</title>
        <authorList>
            <person name="Mandal S."/>
            <person name="Maiti P.K."/>
            <person name="Das P."/>
        </authorList>
    </citation>
    <scope>NUCLEOTIDE SEQUENCE [LARGE SCALE GENOMIC DNA]</scope>
    <source>
        <strain evidence="7 8">PSKA01</strain>
    </source>
</reference>
<dbReference type="GO" id="GO:0000976">
    <property type="term" value="F:transcription cis-regulatory region binding"/>
    <property type="evidence" value="ECO:0007669"/>
    <property type="project" value="TreeGrafter"/>
</dbReference>
<dbReference type="PROSITE" id="PS50977">
    <property type="entry name" value="HTH_TETR_2"/>
    <property type="match status" value="1"/>
</dbReference>
<dbReference type="Pfam" id="PF00440">
    <property type="entry name" value="TetR_N"/>
    <property type="match status" value="1"/>
</dbReference>
<keyword evidence="3" id="KW-0804">Transcription</keyword>
<evidence type="ECO:0000256" key="5">
    <source>
        <dbReference type="SAM" id="MobiDB-lite"/>
    </source>
</evidence>
<dbReference type="GO" id="GO:0003700">
    <property type="term" value="F:DNA-binding transcription factor activity"/>
    <property type="evidence" value="ECO:0007669"/>
    <property type="project" value="TreeGrafter"/>
</dbReference>
<dbReference type="InterPro" id="IPR023772">
    <property type="entry name" value="DNA-bd_HTH_TetR-type_CS"/>
</dbReference>
<dbReference type="Gene3D" id="1.10.10.60">
    <property type="entry name" value="Homeodomain-like"/>
    <property type="match status" value="1"/>
</dbReference>
<accession>A0A7X1J413</accession>
<dbReference type="InterPro" id="IPR011075">
    <property type="entry name" value="TetR_C"/>
</dbReference>
<keyword evidence="8" id="KW-1185">Reference proteome</keyword>
<comment type="caution">
    <text evidence="7">The sequence shown here is derived from an EMBL/GenBank/DDBJ whole genome shotgun (WGS) entry which is preliminary data.</text>
</comment>
<evidence type="ECO:0000256" key="1">
    <source>
        <dbReference type="ARBA" id="ARBA00023015"/>
    </source>
</evidence>
<gene>
    <name evidence="7" type="ORF">H4N64_19190</name>
</gene>
<dbReference type="RefSeq" id="WP_186283589.1">
    <property type="nucleotide sequence ID" value="NZ_JACMSF010000019.1"/>
</dbReference>
<dbReference type="SUPFAM" id="SSF46689">
    <property type="entry name" value="Homeodomain-like"/>
    <property type="match status" value="1"/>
</dbReference>
<evidence type="ECO:0000313" key="7">
    <source>
        <dbReference type="EMBL" id="MBC2903706.1"/>
    </source>
</evidence>
<feature type="region of interest" description="Disordered" evidence="5">
    <location>
        <begin position="1"/>
        <end position="25"/>
    </location>
</feature>
<evidence type="ECO:0000256" key="3">
    <source>
        <dbReference type="ARBA" id="ARBA00023163"/>
    </source>
</evidence>
<keyword evidence="1" id="KW-0805">Transcription regulation</keyword>
<sequence length="229" mass="24913">MPMPHADRAAAAPGSSPRGGRQRDPAADQAILDSTLGLLSQGCSFGDLSMDLVAQRAGVARATIYRRWRNKEELVLAALGSLDLPVPPLEGLSLRDRLVTLVDQLRHRGQDTNLHRLIGSLLGEAVRRPQLVEQFENTVVAARHEALLRVLRDGIDSGELRAGLDLDDAIEMLTGPMAARLILRQRPVESVVFAERIVDTFLNGTRIVRAGTSPGTTPEHLPQPEEPLP</sequence>
<evidence type="ECO:0000313" key="8">
    <source>
        <dbReference type="Proteomes" id="UP000584670"/>
    </source>
</evidence>
<dbReference type="InterPro" id="IPR036271">
    <property type="entry name" value="Tet_transcr_reg_TetR-rel_C_sf"/>
</dbReference>
<dbReference type="PANTHER" id="PTHR30055">
    <property type="entry name" value="HTH-TYPE TRANSCRIPTIONAL REGULATOR RUTR"/>
    <property type="match status" value="1"/>
</dbReference>
<evidence type="ECO:0000256" key="2">
    <source>
        <dbReference type="ARBA" id="ARBA00023125"/>
    </source>
</evidence>
<keyword evidence="2 4" id="KW-0238">DNA-binding</keyword>
<dbReference type="InterPro" id="IPR050109">
    <property type="entry name" value="HTH-type_TetR-like_transc_reg"/>
</dbReference>
<name>A0A7X1J413_9ACTN</name>
<dbReference type="Proteomes" id="UP000584670">
    <property type="component" value="Unassembled WGS sequence"/>
</dbReference>
<dbReference type="EMBL" id="JACMSF010000019">
    <property type="protein sequence ID" value="MBC2903706.1"/>
    <property type="molecule type" value="Genomic_DNA"/>
</dbReference>
<dbReference type="PANTHER" id="PTHR30055:SF148">
    <property type="entry name" value="TETR-FAMILY TRANSCRIPTIONAL REGULATOR"/>
    <property type="match status" value="1"/>
</dbReference>
<dbReference type="AlphaFoldDB" id="A0A7X1J413"/>
<feature type="compositionally biased region" description="Low complexity" evidence="5">
    <location>
        <begin position="9"/>
        <end position="19"/>
    </location>
</feature>
<feature type="DNA-binding region" description="H-T-H motif" evidence="4">
    <location>
        <begin position="49"/>
        <end position="68"/>
    </location>
</feature>
<dbReference type="PROSITE" id="PS01081">
    <property type="entry name" value="HTH_TETR_1"/>
    <property type="match status" value="1"/>
</dbReference>
<evidence type="ECO:0000256" key="4">
    <source>
        <dbReference type="PROSITE-ProRule" id="PRU00335"/>
    </source>
</evidence>
<proteinExistence type="predicted"/>
<feature type="region of interest" description="Disordered" evidence="5">
    <location>
        <begin position="208"/>
        <end position="229"/>
    </location>
</feature>